<reference evidence="1" key="1">
    <citation type="submission" date="2021-06" db="EMBL/GenBank/DDBJ databases">
        <authorList>
            <person name="Hodson N. C."/>
            <person name="Mongue J. A."/>
            <person name="Jaron S. K."/>
        </authorList>
    </citation>
    <scope>NUCLEOTIDE SEQUENCE</scope>
</reference>
<evidence type="ECO:0000313" key="2">
    <source>
        <dbReference type="Proteomes" id="UP000708208"/>
    </source>
</evidence>
<dbReference type="Proteomes" id="UP000708208">
    <property type="component" value="Unassembled WGS sequence"/>
</dbReference>
<keyword evidence="2" id="KW-1185">Reference proteome</keyword>
<comment type="caution">
    <text evidence="1">The sequence shown here is derived from an EMBL/GenBank/DDBJ whole genome shotgun (WGS) entry which is preliminary data.</text>
</comment>
<name>A0A8J2NV15_9HEXA</name>
<dbReference type="AlphaFoldDB" id="A0A8J2NV15"/>
<proteinExistence type="predicted"/>
<protein>
    <submittedName>
        <fullName evidence="1">Uncharacterized protein</fullName>
    </submittedName>
</protein>
<dbReference type="EMBL" id="CAJVCH010079049">
    <property type="protein sequence ID" value="CAG7721383.1"/>
    <property type="molecule type" value="Genomic_DNA"/>
</dbReference>
<sequence>MYGKKYPEDCTQTEKRRLLRAMQHRMKAMSMSDRRNFWRTTDIMYAPRAGRIKPRSVKIALDRIGHCTTYFIEESVTEEGYDSLVAEKNGPLKLMKADPDLVFENSVKLTVGTFNTASPQRMARKKACQEWVNKVETILKTTDTEPSMTCVENTTKVNEGSTSQPIQAVTVS</sequence>
<accession>A0A8J2NV15</accession>
<evidence type="ECO:0000313" key="1">
    <source>
        <dbReference type="EMBL" id="CAG7721383.1"/>
    </source>
</evidence>
<organism evidence="1 2">
    <name type="scientific">Allacma fusca</name>
    <dbReference type="NCBI Taxonomy" id="39272"/>
    <lineage>
        <taxon>Eukaryota</taxon>
        <taxon>Metazoa</taxon>
        <taxon>Ecdysozoa</taxon>
        <taxon>Arthropoda</taxon>
        <taxon>Hexapoda</taxon>
        <taxon>Collembola</taxon>
        <taxon>Symphypleona</taxon>
        <taxon>Sminthuridae</taxon>
        <taxon>Allacma</taxon>
    </lineage>
</organism>
<gene>
    <name evidence="1" type="ORF">AFUS01_LOCUS10604</name>
</gene>